<protein>
    <recommendedName>
        <fullName evidence="2 9">DNA mismatch repair protein MutS</fullName>
    </recommendedName>
</protein>
<dbReference type="GO" id="GO:0005829">
    <property type="term" value="C:cytosol"/>
    <property type="evidence" value="ECO:0007669"/>
    <property type="project" value="TreeGrafter"/>
</dbReference>
<dbReference type="PROSITE" id="PS00486">
    <property type="entry name" value="DNA_MISMATCH_REPAIR_2"/>
    <property type="match status" value="1"/>
</dbReference>
<dbReference type="Proteomes" id="UP000315525">
    <property type="component" value="Unassembled WGS sequence"/>
</dbReference>
<evidence type="ECO:0000256" key="3">
    <source>
        <dbReference type="ARBA" id="ARBA00022741"/>
    </source>
</evidence>
<evidence type="ECO:0000256" key="6">
    <source>
        <dbReference type="ARBA" id="ARBA00023125"/>
    </source>
</evidence>
<dbReference type="InterPro" id="IPR045076">
    <property type="entry name" value="MutS"/>
</dbReference>
<dbReference type="FunFam" id="3.40.50.300:FF:000870">
    <property type="entry name" value="MutS protein homolog 4"/>
    <property type="match status" value="1"/>
</dbReference>
<dbReference type="FunFam" id="1.10.1420.10:FF:000007">
    <property type="entry name" value="DNA mismatch repair protein MutS"/>
    <property type="match status" value="1"/>
</dbReference>
<dbReference type="SUPFAM" id="SSF53150">
    <property type="entry name" value="DNA repair protein MutS, domain II"/>
    <property type="match status" value="1"/>
</dbReference>
<dbReference type="SUPFAM" id="SSF55271">
    <property type="entry name" value="DNA repair protein MutS, domain I"/>
    <property type="match status" value="1"/>
</dbReference>
<dbReference type="SUPFAM" id="SSF52540">
    <property type="entry name" value="P-loop containing nucleoside triphosphate hydrolases"/>
    <property type="match status" value="1"/>
</dbReference>
<dbReference type="Pfam" id="PF05192">
    <property type="entry name" value="MutS_III"/>
    <property type="match status" value="1"/>
</dbReference>
<dbReference type="InterPro" id="IPR005748">
    <property type="entry name" value="DNA_mismatch_repair_MutS"/>
</dbReference>
<evidence type="ECO:0000256" key="8">
    <source>
        <dbReference type="ARBA" id="ARBA00024647"/>
    </source>
</evidence>
<reference evidence="12 13" key="1">
    <citation type="submission" date="2019-03" db="EMBL/GenBank/DDBJ databases">
        <title>Metabolic potential of uncultured bacteria and archaea associated with petroleum seepage in deep-sea sediments.</title>
        <authorList>
            <person name="Dong X."/>
            <person name="Hubert C."/>
        </authorList>
    </citation>
    <scope>NUCLEOTIDE SEQUENCE [LARGE SCALE GENOMIC DNA]</scope>
    <source>
        <strain evidence="12">E44_bin18</strain>
    </source>
</reference>
<dbReference type="NCBIfam" id="TIGR01070">
    <property type="entry name" value="mutS1"/>
    <property type="match status" value="1"/>
</dbReference>
<comment type="caution">
    <text evidence="12">The sequence shown here is derived from an EMBL/GenBank/DDBJ whole genome shotgun (WGS) entry which is preliminary data.</text>
</comment>
<name>A0A523USS4_UNCT6</name>
<dbReference type="InterPro" id="IPR000432">
    <property type="entry name" value="DNA_mismatch_repair_MutS_C"/>
</dbReference>
<sequence length="866" mass="96257">MSKLTPLLEQYHRIKGDHKDTILLFRMGDFYETFYEDAQIASEVLGIALTARPHGRKEKVPLAGVPYRSIDSYMDRLVKAGYKVALCEQMEDASQARGIVRREVVEVVTPGTIVRPSLLEEKKNNYLISLCKPEERFGIAVCDPSTGEFSATEVNDGTLLEELTRISPSELLIPESLDDSRFSQICPVTRRDDYLFSLGSARERVLSHFKVAGLEGLGLDGRPAAVCAAGANLAYLEETQKRALPQIRTIRAYAVSDYMILDRATVRNLELTEKIHAGEKEGTLLGLLDMTRTPMGGRLLRRYLLSPLMNVEKIERRQDGVEELADKSMIRQELRRLLSKLTDVERLNARVSCERASPRDLLALADSLEVVPNVRKAMADTVSPIIQEAASNLGDTSGIATTIKCALVDDPPISLKDGGIIRQGYDSNLDELKDISRGGKKWIAQLQTKERERTGIASLKVGFNNVFGYYIEVTKPNLSLVPQDYTRKQTLANAERFITPELKEYESKILGAEERSRAMEYDIFVTLRRKVAEHSAKIMHAATSLARLDVLSSLAEVAVLRSYVRPSVGEWDEIEIVEGRHPVVEYLHSGFVPNDISLGNAASQIIIVTGPNMAGKSTFIRQIAEIVILAQVGSFVPAKSARIGVVDRIFTRVGASDDLSRGVSTFLAEMNETALILNSATNKSLIILDEIGRGTSTFDGLSIAWAVVEYLHENPKISAKTLFATHYHELTELERMLPRVRNLNVAVLERGDDVVFLRKVVPGAADKSYGIHVARLAGIPMEVVQRAKEVLSNLESDELTPSNLPRIGRGKRAPRVESRDQLSLFGSKAHPILKELRELNMNELTPLEALNILAELKKKHETNCKL</sequence>
<dbReference type="SMART" id="SM00534">
    <property type="entry name" value="MUTSac"/>
    <property type="match status" value="1"/>
</dbReference>
<dbReference type="Pfam" id="PF05190">
    <property type="entry name" value="MutS_IV"/>
    <property type="match status" value="1"/>
</dbReference>
<evidence type="ECO:0000256" key="1">
    <source>
        <dbReference type="ARBA" id="ARBA00006271"/>
    </source>
</evidence>
<dbReference type="InterPro" id="IPR007696">
    <property type="entry name" value="DNA_mismatch_repair_MutS_core"/>
</dbReference>
<dbReference type="InterPro" id="IPR007860">
    <property type="entry name" value="DNA_mmatch_repair_MutS_con_dom"/>
</dbReference>
<evidence type="ECO:0000256" key="4">
    <source>
        <dbReference type="ARBA" id="ARBA00022763"/>
    </source>
</evidence>
<dbReference type="GO" id="GO:0140664">
    <property type="term" value="F:ATP-dependent DNA damage sensor activity"/>
    <property type="evidence" value="ECO:0007669"/>
    <property type="project" value="InterPro"/>
</dbReference>
<dbReference type="SMART" id="SM00533">
    <property type="entry name" value="MUTSd"/>
    <property type="match status" value="1"/>
</dbReference>
<dbReference type="Gene3D" id="3.40.1170.10">
    <property type="entry name" value="DNA repair protein MutS, domain I"/>
    <property type="match status" value="1"/>
</dbReference>
<evidence type="ECO:0000313" key="12">
    <source>
        <dbReference type="EMBL" id="TET45586.1"/>
    </source>
</evidence>
<feature type="domain" description="DNA mismatch repair proteins mutS family" evidence="11">
    <location>
        <begin position="684"/>
        <end position="700"/>
    </location>
</feature>
<dbReference type="GO" id="GO:0030983">
    <property type="term" value="F:mismatched DNA binding"/>
    <property type="evidence" value="ECO:0007669"/>
    <property type="project" value="InterPro"/>
</dbReference>
<dbReference type="EMBL" id="SOJN01000080">
    <property type="protein sequence ID" value="TET45586.1"/>
    <property type="molecule type" value="Genomic_DNA"/>
</dbReference>
<dbReference type="InterPro" id="IPR017261">
    <property type="entry name" value="DNA_mismatch_repair_MutS/MSH"/>
</dbReference>
<dbReference type="HAMAP" id="MF_00096">
    <property type="entry name" value="MutS"/>
    <property type="match status" value="1"/>
</dbReference>
<keyword evidence="4 9" id="KW-0227">DNA damage</keyword>
<dbReference type="PANTHER" id="PTHR11361:SF34">
    <property type="entry name" value="DNA MISMATCH REPAIR PROTEIN MSH1, MITOCHONDRIAL"/>
    <property type="match status" value="1"/>
</dbReference>
<evidence type="ECO:0000313" key="13">
    <source>
        <dbReference type="Proteomes" id="UP000315525"/>
    </source>
</evidence>
<keyword evidence="6 9" id="KW-0238">DNA-binding</keyword>
<dbReference type="FunFam" id="3.40.1170.10:FF:000001">
    <property type="entry name" value="DNA mismatch repair protein MutS"/>
    <property type="match status" value="1"/>
</dbReference>
<dbReference type="GO" id="GO:0003684">
    <property type="term" value="F:damaged DNA binding"/>
    <property type="evidence" value="ECO:0007669"/>
    <property type="project" value="UniProtKB-UniRule"/>
</dbReference>
<dbReference type="InterPro" id="IPR016151">
    <property type="entry name" value="DNA_mismatch_repair_MutS_N"/>
</dbReference>
<keyword evidence="3 9" id="KW-0547">Nucleotide-binding</keyword>
<dbReference type="Gene3D" id="6.10.140.430">
    <property type="match status" value="1"/>
</dbReference>
<dbReference type="GO" id="GO:0005524">
    <property type="term" value="F:ATP binding"/>
    <property type="evidence" value="ECO:0007669"/>
    <property type="project" value="UniProtKB-UniRule"/>
</dbReference>
<dbReference type="InterPro" id="IPR036678">
    <property type="entry name" value="MutS_con_dom_sf"/>
</dbReference>
<feature type="binding site" evidence="9">
    <location>
        <begin position="610"/>
        <end position="617"/>
    </location>
    <ligand>
        <name>ATP</name>
        <dbReference type="ChEBI" id="CHEBI:30616"/>
    </ligand>
</feature>
<dbReference type="GO" id="GO:0006298">
    <property type="term" value="P:mismatch repair"/>
    <property type="evidence" value="ECO:0007669"/>
    <property type="project" value="UniProtKB-UniRule"/>
</dbReference>
<evidence type="ECO:0000256" key="9">
    <source>
        <dbReference type="HAMAP-Rule" id="MF_00096"/>
    </source>
</evidence>
<dbReference type="InterPro" id="IPR027417">
    <property type="entry name" value="P-loop_NTPase"/>
</dbReference>
<dbReference type="Pfam" id="PF00488">
    <property type="entry name" value="MutS_V"/>
    <property type="match status" value="1"/>
</dbReference>
<dbReference type="Gene3D" id="1.10.1420.10">
    <property type="match status" value="2"/>
</dbReference>
<dbReference type="Pfam" id="PF01624">
    <property type="entry name" value="MutS_I"/>
    <property type="match status" value="1"/>
</dbReference>
<dbReference type="Gene3D" id="3.40.50.300">
    <property type="entry name" value="P-loop containing nucleotide triphosphate hydrolases"/>
    <property type="match status" value="1"/>
</dbReference>
<gene>
    <name evidence="9 12" type="primary">mutS</name>
    <name evidence="12" type="ORF">E3J62_07450</name>
</gene>
<organism evidence="12 13">
    <name type="scientific">candidate division TA06 bacterium</name>
    <dbReference type="NCBI Taxonomy" id="2250710"/>
    <lineage>
        <taxon>Bacteria</taxon>
        <taxon>Bacteria division TA06</taxon>
    </lineage>
</organism>
<dbReference type="PANTHER" id="PTHR11361">
    <property type="entry name" value="DNA MISMATCH REPAIR PROTEIN MUTS FAMILY MEMBER"/>
    <property type="match status" value="1"/>
</dbReference>
<comment type="function">
    <text evidence="8 9">This protein is involved in the repair of mismatches in DNA. It is possible that it carries out the mismatch recognition step. This protein has a weak ATPase activity.</text>
</comment>
<proteinExistence type="inferred from homology"/>
<accession>A0A523USS4</accession>
<dbReference type="InterPro" id="IPR036187">
    <property type="entry name" value="DNA_mismatch_repair_MutS_sf"/>
</dbReference>
<dbReference type="Pfam" id="PF05188">
    <property type="entry name" value="MutS_II"/>
    <property type="match status" value="1"/>
</dbReference>
<evidence type="ECO:0000256" key="10">
    <source>
        <dbReference type="RuleBase" id="RU003756"/>
    </source>
</evidence>
<dbReference type="Gene3D" id="3.30.420.110">
    <property type="entry name" value="MutS, connector domain"/>
    <property type="match status" value="1"/>
</dbReference>
<evidence type="ECO:0000256" key="7">
    <source>
        <dbReference type="ARBA" id="ARBA00023204"/>
    </source>
</evidence>
<dbReference type="PIRSF" id="PIRSF037677">
    <property type="entry name" value="DNA_mis_repair_Msh6"/>
    <property type="match status" value="1"/>
</dbReference>
<keyword evidence="7 9" id="KW-0234">DNA repair</keyword>
<dbReference type="InterPro" id="IPR007861">
    <property type="entry name" value="DNA_mismatch_repair_MutS_clamp"/>
</dbReference>
<keyword evidence="5 9" id="KW-0067">ATP-binding</keyword>
<dbReference type="NCBIfam" id="NF003810">
    <property type="entry name" value="PRK05399.1"/>
    <property type="match status" value="1"/>
</dbReference>
<dbReference type="InterPro" id="IPR007695">
    <property type="entry name" value="DNA_mismatch_repair_MutS-lik_N"/>
</dbReference>
<dbReference type="AlphaFoldDB" id="A0A523USS4"/>
<evidence type="ECO:0000256" key="2">
    <source>
        <dbReference type="ARBA" id="ARBA00021982"/>
    </source>
</evidence>
<dbReference type="CDD" id="cd03284">
    <property type="entry name" value="ABC_MutS1"/>
    <property type="match status" value="1"/>
</dbReference>
<dbReference type="SUPFAM" id="SSF48334">
    <property type="entry name" value="DNA repair protein MutS, domain III"/>
    <property type="match status" value="1"/>
</dbReference>
<evidence type="ECO:0000256" key="5">
    <source>
        <dbReference type="ARBA" id="ARBA00022840"/>
    </source>
</evidence>
<evidence type="ECO:0000259" key="11">
    <source>
        <dbReference type="PROSITE" id="PS00486"/>
    </source>
</evidence>
<comment type="similarity">
    <text evidence="1 9 10">Belongs to the DNA mismatch repair MutS family.</text>
</comment>